<evidence type="ECO:0000256" key="1">
    <source>
        <dbReference type="ARBA" id="ARBA00004429"/>
    </source>
</evidence>
<evidence type="ECO:0000256" key="2">
    <source>
        <dbReference type="ARBA" id="ARBA00022448"/>
    </source>
</evidence>
<comment type="subcellular location">
    <subcellularLocation>
        <location evidence="1">Cell inner membrane</location>
        <topology evidence="1">Multi-pass membrane protein</topology>
    </subcellularLocation>
    <subcellularLocation>
        <location evidence="8">Cell membrane</location>
        <topology evidence="8">Multi-pass membrane protein</topology>
    </subcellularLocation>
</comment>
<dbReference type="InterPro" id="IPR000515">
    <property type="entry name" value="MetI-like"/>
</dbReference>
<evidence type="ECO:0000313" key="11">
    <source>
        <dbReference type="Proteomes" id="UP000226525"/>
    </source>
</evidence>
<dbReference type="SUPFAM" id="SSF161098">
    <property type="entry name" value="MetI-like"/>
    <property type="match status" value="2"/>
</dbReference>
<feature type="transmembrane region" description="Helical" evidence="8">
    <location>
        <begin position="125"/>
        <end position="143"/>
    </location>
</feature>
<dbReference type="PROSITE" id="PS50928">
    <property type="entry name" value="ABC_TM1"/>
    <property type="match status" value="2"/>
</dbReference>
<evidence type="ECO:0000256" key="4">
    <source>
        <dbReference type="ARBA" id="ARBA00022519"/>
    </source>
</evidence>
<keyword evidence="5 8" id="KW-0812">Transmembrane</keyword>
<dbReference type="GO" id="GO:0005886">
    <property type="term" value="C:plasma membrane"/>
    <property type="evidence" value="ECO:0007669"/>
    <property type="project" value="UniProtKB-SubCell"/>
</dbReference>
<dbReference type="AlphaFoldDB" id="A0A2D6YIM1"/>
<comment type="caution">
    <text evidence="10">The sequence shown here is derived from an EMBL/GenBank/DDBJ whole genome shotgun (WGS) entry which is preliminary data.</text>
</comment>
<keyword evidence="4" id="KW-0997">Cell inner membrane</keyword>
<feature type="domain" description="ABC transmembrane type-1" evidence="9">
    <location>
        <begin position="45"/>
        <end position="253"/>
    </location>
</feature>
<keyword evidence="2 8" id="KW-0813">Transport</keyword>
<feature type="transmembrane region" description="Helical" evidence="8">
    <location>
        <begin position="52"/>
        <end position="71"/>
    </location>
</feature>
<feature type="transmembrane region" description="Helical" evidence="8">
    <location>
        <begin position="373"/>
        <end position="393"/>
    </location>
</feature>
<keyword evidence="7 8" id="KW-0472">Membrane</keyword>
<protein>
    <submittedName>
        <fullName evidence="10">Iron ABC transporter permease</fullName>
    </submittedName>
</protein>
<evidence type="ECO:0000256" key="3">
    <source>
        <dbReference type="ARBA" id="ARBA00022475"/>
    </source>
</evidence>
<feature type="domain" description="ABC transmembrane type-1" evidence="9">
    <location>
        <begin position="337"/>
        <end position="527"/>
    </location>
</feature>
<name>A0A2D6YIM1_9DELT</name>
<feature type="transmembrane region" description="Helical" evidence="8">
    <location>
        <begin position="464"/>
        <end position="486"/>
    </location>
</feature>
<evidence type="ECO:0000259" key="9">
    <source>
        <dbReference type="PROSITE" id="PS50928"/>
    </source>
</evidence>
<dbReference type="PANTHER" id="PTHR43357">
    <property type="entry name" value="INNER MEMBRANE ABC TRANSPORTER PERMEASE PROTEIN YDCV"/>
    <property type="match status" value="1"/>
</dbReference>
<dbReference type="Pfam" id="PF00528">
    <property type="entry name" value="BPD_transp_1"/>
    <property type="match status" value="1"/>
</dbReference>
<feature type="transmembrane region" description="Helical" evidence="8">
    <location>
        <begin position="341"/>
        <end position="361"/>
    </location>
</feature>
<gene>
    <name evidence="10" type="ORF">CMN54_06250</name>
</gene>
<feature type="transmembrane region" description="Helical" evidence="8">
    <location>
        <begin position="399"/>
        <end position="423"/>
    </location>
</feature>
<organism evidence="10 11">
    <name type="scientific">SAR324 cluster bacterium</name>
    <dbReference type="NCBI Taxonomy" id="2024889"/>
    <lineage>
        <taxon>Bacteria</taxon>
        <taxon>Deltaproteobacteria</taxon>
        <taxon>SAR324 cluster</taxon>
    </lineage>
</organism>
<feature type="transmembrane region" description="Helical" evidence="8">
    <location>
        <begin position="176"/>
        <end position="209"/>
    </location>
</feature>
<dbReference type="EMBL" id="NZEX01000072">
    <property type="protein sequence ID" value="MAH63036.1"/>
    <property type="molecule type" value="Genomic_DNA"/>
</dbReference>
<dbReference type="Gene3D" id="1.10.3720.10">
    <property type="entry name" value="MetI-like"/>
    <property type="match status" value="2"/>
</dbReference>
<dbReference type="Proteomes" id="UP000226525">
    <property type="component" value="Unassembled WGS sequence"/>
</dbReference>
<evidence type="ECO:0000256" key="6">
    <source>
        <dbReference type="ARBA" id="ARBA00022989"/>
    </source>
</evidence>
<evidence type="ECO:0000256" key="8">
    <source>
        <dbReference type="RuleBase" id="RU363032"/>
    </source>
</evidence>
<proteinExistence type="inferred from homology"/>
<feature type="transmembrane region" description="Helical" evidence="8">
    <location>
        <begin position="506"/>
        <end position="527"/>
    </location>
</feature>
<evidence type="ECO:0000256" key="7">
    <source>
        <dbReference type="ARBA" id="ARBA00023136"/>
    </source>
</evidence>
<dbReference type="GO" id="GO:0055085">
    <property type="term" value="P:transmembrane transport"/>
    <property type="evidence" value="ECO:0007669"/>
    <property type="project" value="InterPro"/>
</dbReference>
<evidence type="ECO:0000313" key="10">
    <source>
        <dbReference type="EMBL" id="MAH63036.1"/>
    </source>
</evidence>
<accession>A0A2D6YIM1</accession>
<feature type="transmembrane region" description="Helical" evidence="8">
    <location>
        <begin position="83"/>
        <end position="105"/>
    </location>
</feature>
<comment type="similarity">
    <text evidence="8">Belongs to the binding-protein-dependent transport system permease family.</text>
</comment>
<evidence type="ECO:0000256" key="5">
    <source>
        <dbReference type="ARBA" id="ARBA00022692"/>
    </source>
</evidence>
<dbReference type="PANTHER" id="PTHR43357:SF4">
    <property type="entry name" value="INNER MEMBRANE ABC TRANSPORTER PERMEASE PROTEIN YDCV"/>
    <property type="match status" value="1"/>
</dbReference>
<feature type="transmembrane region" description="Helical" evidence="8">
    <location>
        <begin position="284"/>
        <end position="307"/>
    </location>
</feature>
<keyword evidence="6 8" id="KW-1133">Transmembrane helix</keyword>
<reference evidence="11" key="1">
    <citation type="submission" date="2017-09" db="EMBL/GenBank/DDBJ databases">
        <title>The Reconstruction of 2,631 Draft Metagenome-Assembled Genomes from the Global Oceans.</title>
        <authorList>
            <person name="Tully B.J."/>
            <person name="Graham E.D."/>
            <person name="Heidelberg J.F."/>
        </authorList>
    </citation>
    <scope>NUCLEOTIDE SEQUENCE [LARGE SCALE GENOMIC DNA]</scope>
</reference>
<keyword evidence="3" id="KW-1003">Cell membrane</keyword>
<feature type="transmembrane region" description="Helical" evidence="8">
    <location>
        <begin position="232"/>
        <end position="254"/>
    </location>
</feature>
<sequence length="535" mass="60356">MLVGGFYLPLLLFLGGQDPLQPGVSVLRLEYLLEFLVDPWNLQVLGFSLEQAFWSAILSILLGLPGAWLLTRYDFPGRAALQRFAYLPFLLPSILVVLAMVLFFGNQGWINQSLMFLFRLKEPPVQFLYSLNGILLGHVFYNFPLAMRLIGDQWERISAKYSLAARMLGHSPQYNFLLVTLPLILPSVLGAFALIFLLCLNSFAIILVLGGGVRHTTIEVLIYQLARIDLDFSGAAVLSLFQSGLAILTLLLLLKQQRKQPPVRQQLLPRLWLPDQLRLRRPEAWLGLVWLVVALTFGIGPLLAIVFDSLQQADAFTWDAYQVLFAERENNRFFSALWNSFRIGLTSALLASLLGAGLLIWLERTPLRLRAGLEGLILLPMAFSTVVFGVAWFHLNQSWLAGSVSLFWIATVLHAILGCPYWLRLVLPAWRAIPSQWHIESKILCIPRLRFWTMVLWPWLRPTLLLAFGFAFALSLGELNSMLMIADETVRTLPLEIYSALSGYRFHQASAVGVVLLVMSVGLFLLVERTALLKQ</sequence>
<dbReference type="InterPro" id="IPR035906">
    <property type="entry name" value="MetI-like_sf"/>
</dbReference>
<dbReference type="CDD" id="cd06261">
    <property type="entry name" value="TM_PBP2"/>
    <property type="match status" value="2"/>
</dbReference>